<proteinExistence type="predicted"/>
<feature type="compositionally biased region" description="Gly residues" evidence="5">
    <location>
        <begin position="504"/>
        <end position="520"/>
    </location>
</feature>
<dbReference type="InterPro" id="IPR043203">
    <property type="entry name" value="VGCC_Ca_Na"/>
</dbReference>
<evidence type="ECO:0000313" key="9">
    <source>
        <dbReference type="Proteomes" id="UP001189429"/>
    </source>
</evidence>
<feature type="transmembrane region" description="Helical" evidence="6">
    <location>
        <begin position="468"/>
        <end position="487"/>
    </location>
</feature>
<comment type="subcellular location">
    <subcellularLocation>
        <location evidence="1">Membrane</location>
        <topology evidence="1">Multi-pass membrane protein</topology>
    </subcellularLocation>
</comment>
<organism evidence="8 9">
    <name type="scientific">Prorocentrum cordatum</name>
    <dbReference type="NCBI Taxonomy" id="2364126"/>
    <lineage>
        <taxon>Eukaryota</taxon>
        <taxon>Sar</taxon>
        <taxon>Alveolata</taxon>
        <taxon>Dinophyceae</taxon>
        <taxon>Prorocentrales</taxon>
        <taxon>Prorocentraceae</taxon>
        <taxon>Prorocentrum</taxon>
    </lineage>
</organism>
<feature type="compositionally biased region" description="Polar residues" evidence="5">
    <location>
        <begin position="179"/>
        <end position="193"/>
    </location>
</feature>
<evidence type="ECO:0000256" key="1">
    <source>
        <dbReference type="ARBA" id="ARBA00004141"/>
    </source>
</evidence>
<keyword evidence="4 6" id="KW-0472">Membrane</keyword>
<name>A0ABN9QRT2_9DINO</name>
<gene>
    <name evidence="8" type="ORF">PCOR1329_LOCUS13873</name>
</gene>
<keyword evidence="2 6" id="KW-0812">Transmembrane</keyword>
<dbReference type="Proteomes" id="UP001189429">
    <property type="component" value="Unassembled WGS sequence"/>
</dbReference>
<evidence type="ECO:0000256" key="5">
    <source>
        <dbReference type="SAM" id="MobiDB-lite"/>
    </source>
</evidence>
<feature type="transmembrane region" description="Helical" evidence="6">
    <location>
        <begin position="388"/>
        <end position="411"/>
    </location>
</feature>
<feature type="region of interest" description="Disordered" evidence="5">
    <location>
        <begin position="1"/>
        <end position="80"/>
    </location>
</feature>
<evidence type="ECO:0000313" key="8">
    <source>
        <dbReference type="EMBL" id="CAK0808210.1"/>
    </source>
</evidence>
<dbReference type="PANTHER" id="PTHR10037">
    <property type="entry name" value="VOLTAGE-GATED CATION CHANNEL CALCIUM AND SODIUM"/>
    <property type="match status" value="1"/>
</dbReference>
<evidence type="ECO:0000256" key="6">
    <source>
        <dbReference type="SAM" id="Phobius"/>
    </source>
</evidence>
<protein>
    <recommendedName>
        <fullName evidence="7">Ion transport domain-containing protein</fullName>
    </recommendedName>
</protein>
<dbReference type="Gene3D" id="1.10.287.70">
    <property type="match status" value="1"/>
</dbReference>
<dbReference type="PANTHER" id="PTHR10037:SF62">
    <property type="entry name" value="SODIUM CHANNEL PROTEIN 60E"/>
    <property type="match status" value="1"/>
</dbReference>
<comment type="caution">
    <text evidence="8">The sequence shown here is derived from an EMBL/GenBank/DDBJ whole genome shotgun (WGS) entry which is preliminary data.</text>
</comment>
<evidence type="ECO:0000256" key="4">
    <source>
        <dbReference type="ARBA" id="ARBA00023136"/>
    </source>
</evidence>
<dbReference type="InterPro" id="IPR005821">
    <property type="entry name" value="Ion_trans_dom"/>
</dbReference>
<feature type="transmembrane region" description="Helical" evidence="6">
    <location>
        <begin position="253"/>
        <end position="275"/>
    </location>
</feature>
<dbReference type="Pfam" id="PF00520">
    <property type="entry name" value="Ion_trans"/>
    <property type="match status" value="1"/>
</dbReference>
<sequence>MASCAAVASPRRDGVPPLRPLPRGGLLGAIERLSPRQASQSPARAAAGASPRVTPNKIRTLQDRRPGGAPTGSGAEPPAACSPLAAAEAHERLVGAVCEAVREAAREEVREQMREATGALQDAVRSEVSLALRASPGAGSGRQAVLFARKPGGDVHMPPLKYTSGELQAGLIREDSTRDSPVSGTSKKVTSSHHTFWSEERAKHLSSFAERQGRTEVIETGPAIKWIERLNYWWKLKEPKRHGKLADLFDNDWFEVSVQVIIMLNCVFMAIVANSEVANLDEDPHPIILPLEIAFQVIYTIELVAKLYVHRLYFFWNEDSALNILDFTLVFTGALDIALRLSNLWNVTYFRSLRVVKVAKALRLVRVITGAVQLRNIFICIIGSLMNLIWSIVMLAVVLYMFSLGMVISAATHLQEMGEGTTDSAESLREDLLSMYGSVQQSMLTLYQATTGGEDWSVSFDTISSTGWVASVVYLMFVSFMHIWFAANWHLRGHGPREARPRPGGHGPEPSQGGGVGGRGAACSVEGGGRGRRLSFGRGLPRRHYWGQNTSPASAHGALRRQRQPVLWRPVEGLGGRQCAHKQLRGRLYAAEGLGLQLRHPGAAVGGIRHRQKGRPRGVGADSRVGFQRGPRKPGPRRSPSLPSLAGGCARLCCAWRAGYSKSSAQQLFRIVAPAAMPP</sequence>
<evidence type="ECO:0000256" key="3">
    <source>
        <dbReference type="ARBA" id="ARBA00022989"/>
    </source>
</evidence>
<feature type="domain" description="Ion transport" evidence="7">
    <location>
        <begin position="252"/>
        <end position="483"/>
    </location>
</feature>
<evidence type="ECO:0000256" key="2">
    <source>
        <dbReference type="ARBA" id="ARBA00022692"/>
    </source>
</evidence>
<keyword evidence="9" id="KW-1185">Reference proteome</keyword>
<feature type="compositionally biased region" description="Low complexity" evidence="5">
    <location>
        <begin position="35"/>
        <end position="52"/>
    </location>
</feature>
<feature type="region of interest" description="Disordered" evidence="5">
    <location>
        <begin position="171"/>
        <end position="193"/>
    </location>
</feature>
<dbReference type="SUPFAM" id="SSF81324">
    <property type="entry name" value="Voltage-gated potassium channels"/>
    <property type="match status" value="1"/>
</dbReference>
<accession>A0ABN9QRT2</accession>
<dbReference type="EMBL" id="CAUYUJ010004114">
    <property type="protein sequence ID" value="CAK0808210.1"/>
    <property type="molecule type" value="Genomic_DNA"/>
</dbReference>
<reference evidence="8" key="1">
    <citation type="submission" date="2023-10" db="EMBL/GenBank/DDBJ databases">
        <authorList>
            <person name="Chen Y."/>
            <person name="Shah S."/>
            <person name="Dougan E. K."/>
            <person name="Thang M."/>
            <person name="Chan C."/>
        </authorList>
    </citation>
    <scope>NUCLEOTIDE SEQUENCE [LARGE SCALE GENOMIC DNA]</scope>
</reference>
<feature type="transmembrane region" description="Helical" evidence="6">
    <location>
        <begin position="287"/>
        <end position="309"/>
    </location>
</feature>
<keyword evidence="3 6" id="KW-1133">Transmembrane helix</keyword>
<feature type="region of interest" description="Disordered" evidence="5">
    <location>
        <begin position="496"/>
        <end position="536"/>
    </location>
</feature>
<evidence type="ECO:0000259" key="7">
    <source>
        <dbReference type="Pfam" id="PF00520"/>
    </source>
</evidence>
<feature type="region of interest" description="Disordered" evidence="5">
    <location>
        <begin position="604"/>
        <end position="643"/>
    </location>
</feature>
<dbReference type="Gene3D" id="1.20.120.350">
    <property type="entry name" value="Voltage-gated potassium channels. Chain C"/>
    <property type="match status" value="1"/>
</dbReference>
<dbReference type="InterPro" id="IPR027359">
    <property type="entry name" value="Volt_channel_dom_sf"/>
</dbReference>